<dbReference type="InterPro" id="IPR037647">
    <property type="entry name" value="HIRIP3"/>
</dbReference>
<dbReference type="Proteomes" id="UP001479436">
    <property type="component" value="Unassembled WGS sequence"/>
</dbReference>
<feature type="region of interest" description="Disordered" evidence="1">
    <location>
        <begin position="254"/>
        <end position="336"/>
    </location>
</feature>
<feature type="compositionally biased region" description="Polar residues" evidence="1">
    <location>
        <begin position="168"/>
        <end position="184"/>
    </location>
</feature>
<feature type="compositionally biased region" description="Basic residues" evidence="1">
    <location>
        <begin position="78"/>
        <end position="100"/>
    </location>
</feature>
<sequence>MDSDLKEKLQVECEKIIRYGDLSVLTPRIIRTKLQDNLGLEKDALESTELRKYIREIAEHITTKVLQDNESNETTSSPKKRKAPSPKPKKTSLKRPKKRGAIIEESDEDDESVQIPNSAETNSVENLHISTADSENESQDTVDNLKESIESEISEVEDVPSPKKSKKQATTNSERTPTKKTTGLISEKDQETIKNLKMYIGKCGVRKMWFREFKGIEDKPKLQIKKLKEILAELGVTGRVTIEKCKKIQAERELRAERESLSKDNIIEEDEKYGRRTRASRRGTAQPLSKSKTNENTDFSFLEELDSEVSEDEDEDGDETDEEEVVSGQSEESDSE</sequence>
<feature type="compositionally biased region" description="Acidic residues" evidence="1">
    <location>
        <begin position="301"/>
        <end position="336"/>
    </location>
</feature>
<gene>
    <name evidence="2" type="ORF">K7432_001653</name>
</gene>
<keyword evidence="3" id="KW-1185">Reference proteome</keyword>
<evidence type="ECO:0008006" key="4">
    <source>
        <dbReference type="Google" id="ProtNLM"/>
    </source>
</evidence>
<evidence type="ECO:0000313" key="2">
    <source>
        <dbReference type="EMBL" id="KAK9727670.1"/>
    </source>
</evidence>
<feature type="region of interest" description="Disordered" evidence="1">
    <location>
        <begin position="62"/>
        <end position="188"/>
    </location>
</feature>
<evidence type="ECO:0000313" key="3">
    <source>
        <dbReference type="Proteomes" id="UP001479436"/>
    </source>
</evidence>
<comment type="caution">
    <text evidence="2">The sequence shown here is derived from an EMBL/GenBank/DDBJ whole genome shotgun (WGS) entry which is preliminary data.</text>
</comment>
<dbReference type="PANTHER" id="PTHR15410">
    <property type="entry name" value="HIRA-INTERACTING PROTEIN 3"/>
    <property type="match status" value="1"/>
</dbReference>
<dbReference type="EMBL" id="JASJQH010006914">
    <property type="protein sequence ID" value="KAK9727670.1"/>
    <property type="molecule type" value="Genomic_DNA"/>
</dbReference>
<accession>A0ABR2W956</accession>
<feature type="compositionally biased region" description="Polar residues" evidence="1">
    <location>
        <begin position="286"/>
        <end position="299"/>
    </location>
</feature>
<feature type="compositionally biased region" description="Polar residues" evidence="1">
    <location>
        <begin position="64"/>
        <end position="73"/>
    </location>
</feature>
<feature type="compositionally biased region" description="Polar residues" evidence="1">
    <location>
        <begin position="114"/>
        <end position="133"/>
    </location>
</feature>
<protein>
    <recommendedName>
        <fullName evidence="4">Histone chaperone domain-containing protein</fullName>
    </recommendedName>
</protein>
<proteinExistence type="predicted"/>
<feature type="compositionally biased region" description="Basic and acidic residues" evidence="1">
    <location>
        <begin position="254"/>
        <end position="266"/>
    </location>
</feature>
<dbReference type="PANTHER" id="PTHR15410:SF2">
    <property type="entry name" value="HIRA-INTERACTING PROTEIN 3"/>
    <property type="match status" value="1"/>
</dbReference>
<name>A0ABR2W956_9FUNG</name>
<evidence type="ECO:0000256" key="1">
    <source>
        <dbReference type="SAM" id="MobiDB-lite"/>
    </source>
</evidence>
<reference evidence="2 3" key="1">
    <citation type="submission" date="2023-04" db="EMBL/GenBank/DDBJ databases">
        <title>Genome of Basidiobolus ranarum AG-B5.</title>
        <authorList>
            <person name="Stajich J.E."/>
            <person name="Carter-House D."/>
            <person name="Gryganskyi A."/>
        </authorList>
    </citation>
    <scope>NUCLEOTIDE SEQUENCE [LARGE SCALE GENOMIC DNA]</scope>
    <source>
        <strain evidence="2 3">AG-B5</strain>
    </source>
</reference>
<organism evidence="2 3">
    <name type="scientific">Basidiobolus ranarum</name>
    <dbReference type="NCBI Taxonomy" id="34480"/>
    <lineage>
        <taxon>Eukaryota</taxon>
        <taxon>Fungi</taxon>
        <taxon>Fungi incertae sedis</taxon>
        <taxon>Zoopagomycota</taxon>
        <taxon>Entomophthoromycotina</taxon>
        <taxon>Basidiobolomycetes</taxon>
        <taxon>Basidiobolales</taxon>
        <taxon>Basidiobolaceae</taxon>
        <taxon>Basidiobolus</taxon>
    </lineage>
</organism>